<reference evidence="1 2" key="1">
    <citation type="submission" date="2018-11" db="EMBL/GenBank/DDBJ databases">
        <title>Genome assembly of Steccherinum ochraceum LE-BIN_3174, the white-rot fungus of the Steccherinaceae family (The Residual Polyporoid clade, Polyporales, Basidiomycota).</title>
        <authorList>
            <person name="Fedorova T.V."/>
            <person name="Glazunova O.A."/>
            <person name="Landesman E.O."/>
            <person name="Moiseenko K.V."/>
            <person name="Psurtseva N.V."/>
            <person name="Savinova O.S."/>
            <person name="Shakhova N.V."/>
            <person name="Tyazhelova T.V."/>
            <person name="Vasina D.V."/>
        </authorList>
    </citation>
    <scope>NUCLEOTIDE SEQUENCE [LARGE SCALE GENOMIC DNA]</scope>
    <source>
        <strain evidence="1 2">LE-BIN_3174</strain>
    </source>
</reference>
<dbReference type="EMBL" id="RWJN01000284">
    <property type="protein sequence ID" value="TCD63631.1"/>
    <property type="molecule type" value="Genomic_DNA"/>
</dbReference>
<name>A0A4R0R7K0_9APHY</name>
<evidence type="ECO:0000313" key="1">
    <source>
        <dbReference type="EMBL" id="TCD63631.1"/>
    </source>
</evidence>
<accession>A0A4R0R7K0</accession>
<evidence type="ECO:0000313" key="2">
    <source>
        <dbReference type="Proteomes" id="UP000292702"/>
    </source>
</evidence>
<sequence>MATPIMTTSSNEVYAAPVSQTISLSEPTTAFAAKVFPPMQELEEKMNGQIYSFAYDYDRGAGTSTSQISDQLKSASEDRGVDIAEVLGIVIELYHWGRSLPGNSAFSTIEALADAAYLAKNTMLQDQVFEPSGLAHTAAVEHDPLPMTSIMDWDECWASAHYPVEYTAV</sequence>
<dbReference type="AlphaFoldDB" id="A0A4R0R7K0"/>
<comment type="caution">
    <text evidence="1">The sequence shown here is derived from an EMBL/GenBank/DDBJ whole genome shotgun (WGS) entry which is preliminary data.</text>
</comment>
<protein>
    <submittedName>
        <fullName evidence="1">Uncharacterized protein</fullName>
    </submittedName>
</protein>
<organism evidence="1 2">
    <name type="scientific">Steccherinum ochraceum</name>
    <dbReference type="NCBI Taxonomy" id="92696"/>
    <lineage>
        <taxon>Eukaryota</taxon>
        <taxon>Fungi</taxon>
        <taxon>Dikarya</taxon>
        <taxon>Basidiomycota</taxon>
        <taxon>Agaricomycotina</taxon>
        <taxon>Agaricomycetes</taxon>
        <taxon>Polyporales</taxon>
        <taxon>Steccherinaceae</taxon>
        <taxon>Steccherinum</taxon>
    </lineage>
</organism>
<proteinExistence type="predicted"/>
<dbReference type="Proteomes" id="UP000292702">
    <property type="component" value="Unassembled WGS sequence"/>
</dbReference>
<keyword evidence="2" id="KW-1185">Reference proteome</keyword>
<gene>
    <name evidence="1" type="ORF">EIP91_005148</name>
</gene>